<dbReference type="AlphaFoldDB" id="M6BCU7"/>
<protein>
    <submittedName>
        <fullName evidence="1">Uncharacterized protein</fullName>
    </submittedName>
</protein>
<gene>
    <name evidence="1" type="ORF">LEP1GSC016_0010</name>
</gene>
<reference evidence="1 2" key="1">
    <citation type="submission" date="2013-01" db="EMBL/GenBank/DDBJ databases">
        <authorList>
            <person name="Harkins D.M."/>
            <person name="Durkin A.S."/>
            <person name="Brinkac L.M."/>
            <person name="Haft D.H."/>
            <person name="Selengut J.D."/>
            <person name="Sanka R."/>
            <person name="DePew J."/>
            <person name="Purushe J."/>
            <person name="Galloway R.L."/>
            <person name="Vinetz J.M."/>
            <person name="Sutton G.G."/>
            <person name="Nierman W.C."/>
            <person name="Fouts D.E."/>
        </authorList>
    </citation>
    <scope>NUCLEOTIDE SEQUENCE [LARGE SCALE GENOMIC DNA]</scope>
    <source>
        <strain evidence="1 2">Sponselee CDC</strain>
    </source>
</reference>
<evidence type="ECO:0000313" key="2">
    <source>
        <dbReference type="Proteomes" id="UP000011873"/>
    </source>
</evidence>
<name>M6BCU7_LEPBO</name>
<organism evidence="1 2">
    <name type="scientific">Leptospira borgpetersenii serovar Hardjo-bovis str. Sponselee</name>
    <dbReference type="NCBI Taxonomy" id="1303729"/>
    <lineage>
        <taxon>Bacteria</taxon>
        <taxon>Pseudomonadati</taxon>
        <taxon>Spirochaetota</taxon>
        <taxon>Spirochaetia</taxon>
        <taxon>Leptospirales</taxon>
        <taxon>Leptospiraceae</taxon>
        <taxon>Leptospira</taxon>
    </lineage>
</organism>
<comment type="caution">
    <text evidence="1">The sequence shown here is derived from an EMBL/GenBank/DDBJ whole genome shotgun (WGS) entry which is preliminary data.</text>
</comment>
<dbReference type="EMBL" id="ANMU01000182">
    <property type="protein sequence ID" value="EMJ77512.1"/>
    <property type="molecule type" value="Genomic_DNA"/>
</dbReference>
<evidence type="ECO:0000313" key="1">
    <source>
        <dbReference type="EMBL" id="EMJ77512.1"/>
    </source>
</evidence>
<dbReference type="Proteomes" id="UP000011873">
    <property type="component" value="Unassembled WGS sequence"/>
</dbReference>
<accession>M6BCU7</accession>
<sequence>MQMAMKEILSGAKATDYQVWWDSLDSEWKKFLTDSCYRKEEPAAEALALKSLW</sequence>
<proteinExistence type="predicted"/>
<dbReference type="PATRIC" id="fig|1218567.3.peg.4294"/>